<evidence type="ECO:0000256" key="4">
    <source>
        <dbReference type="ARBA" id="ARBA00023157"/>
    </source>
</evidence>
<dbReference type="SUPFAM" id="SSF52833">
    <property type="entry name" value="Thioredoxin-like"/>
    <property type="match status" value="1"/>
</dbReference>
<name>A0A382EEQ5_9ZZZZ</name>
<dbReference type="InterPro" id="IPR002109">
    <property type="entry name" value="Glutaredoxin"/>
</dbReference>
<dbReference type="InterPro" id="IPR014025">
    <property type="entry name" value="Glutaredoxin_subgr"/>
</dbReference>
<dbReference type="GO" id="GO:0015035">
    <property type="term" value="F:protein-disulfide reductase activity"/>
    <property type="evidence" value="ECO:0007669"/>
    <property type="project" value="TreeGrafter"/>
</dbReference>
<dbReference type="PANTHER" id="PTHR46679:SF1">
    <property type="entry name" value="GLUTAREDOXIN-2, MITOCHONDRIAL"/>
    <property type="match status" value="1"/>
</dbReference>
<dbReference type="PROSITE" id="PS51354">
    <property type="entry name" value="GLUTAREDOXIN_2"/>
    <property type="match status" value="1"/>
</dbReference>
<evidence type="ECO:0000256" key="5">
    <source>
        <dbReference type="ARBA" id="ARBA00023284"/>
    </source>
</evidence>
<keyword evidence="4" id="KW-1015">Disulfide bond</keyword>
<evidence type="ECO:0000313" key="7">
    <source>
        <dbReference type="EMBL" id="SVB48544.1"/>
    </source>
</evidence>
<sequence length="80" mass="9388">MKAKLYTKDNCTFCVQAKTLMNIRGIEYEERNMQTHPEIRTELMQECEKMGVVPRTVPQIWIDDAYVGGFQELKNKLDAF</sequence>
<feature type="domain" description="Glutaredoxin" evidence="6">
    <location>
        <begin position="4"/>
        <end position="66"/>
    </location>
</feature>
<dbReference type="InterPro" id="IPR036249">
    <property type="entry name" value="Thioredoxin-like_sf"/>
</dbReference>
<dbReference type="Gene3D" id="3.40.30.10">
    <property type="entry name" value="Glutaredoxin"/>
    <property type="match status" value="1"/>
</dbReference>
<reference evidence="7" key="1">
    <citation type="submission" date="2018-05" db="EMBL/GenBank/DDBJ databases">
        <authorList>
            <person name="Lanie J.A."/>
            <person name="Ng W.-L."/>
            <person name="Kazmierczak K.M."/>
            <person name="Andrzejewski T.M."/>
            <person name="Davidsen T.M."/>
            <person name="Wayne K.J."/>
            <person name="Tettelin H."/>
            <person name="Glass J.I."/>
            <person name="Rusch D."/>
            <person name="Podicherti R."/>
            <person name="Tsui H.-C.T."/>
            <person name="Winkler M.E."/>
        </authorList>
    </citation>
    <scope>NUCLEOTIDE SEQUENCE</scope>
</reference>
<dbReference type="Pfam" id="PF00462">
    <property type="entry name" value="Glutaredoxin"/>
    <property type="match status" value="1"/>
</dbReference>
<evidence type="ECO:0000256" key="1">
    <source>
        <dbReference type="ARBA" id="ARBA00007787"/>
    </source>
</evidence>
<dbReference type="PRINTS" id="PR00160">
    <property type="entry name" value="GLUTAREDOXIN"/>
</dbReference>
<gene>
    <name evidence="7" type="ORF">METZ01_LOCUS201398</name>
</gene>
<dbReference type="EMBL" id="UINC01043882">
    <property type="protein sequence ID" value="SVB48544.1"/>
    <property type="molecule type" value="Genomic_DNA"/>
</dbReference>
<dbReference type="PANTHER" id="PTHR46679">
    <property type="match status" value="1"/>
</dbReference>
<organism evidence="7">
    <name type="scientific">marine metagenome</name>
    <dbReference type="NCBI Taxonomy" id="408172"/>
    <lineage>
        <taxon>unclassified sequences</taxon>
        <taxon>metagenomes</taxon>
        <taxon>ecological metagenomes</taxon>
    </lineage>
</organism>
<evidence type="ECO:0000259" key="6">
    <source>
        <dbReference type="Pfam" id="PF00462"/>
    </source>
</evidence>
<evidence type="ECO:0000256" key="3">
    <source>
        <dbReference type="ARBA" id="ARBA00022982"/>
    </source>
</evidence>
<keyword evidence="5" id="KW-0676">Redox-active center</keyword>
<comment type="similarity">
    <text evidence="1">Belongs to the glutaredoxin family.</text>
</comment>
<keyword evidence="2" id="KW-0813">Transport</keyword>
<accession>A0A382EEQ5</accession>
<protein>
    <recommendedName>
        <fullName evidence="6">Glutaredoxin domain-containing protein</fullName>
    </recommendedName>
</protein>
<dbReference type="AlphaFoldDB" id="A0A382EEQ5"/>
<evidence type="ECO:0000256" key="2">
    <source>
        <dbReference type="ARBA" id="ARBA00022448"/>
    </source>
</evidence>
<proteinExistence type="inferred from homology"/>
<keyword evidence="3" id="KW-0249">Electron transport</keyword>